<dbReference type="RefSeq" id="WP_126187913.1">
    <property type="nucleotide sequence ID" value="NZ_PELM01000458.1"/>
</dbReference>
<evidence type="ECO:0000313" key="1">
    <source>
        <dbReference type="EMBL" id="RTG99679.1"/>
    </source>
</evidence>
<sequence>MRCVKCGKVVNYWRRSGLCNGCGPFSPERRQRIRESLARYYAEHTYASVGHGEPMSPVERERLLRNVARLNPGLLPRLMEAMERWEQYRYGRRA</sequence>
<evidence type="ECO:0000313" key="4">
    <source>
        <dbReference type="Proteomes" id="UP000288082"/>
    </source>
</evidence>
<organism evidence="1 4">
    <name type="scientific">Thermus scotoductus</name>
    <dbReference type="NCBI Taxonomy" id="37636"/>
    <lineage>
        <taxon>Bacteria</taxon>
        <taxon>Thermotogati</taxon>
        <taxon>Deinococcota</taxon>
        <taxon>Deinococci</taxon>
        <taxon>Thermales</taxon>
        <taxon>Thermaceae</taxon>
        <taxon>Thermus</taxon>
    </lineage>
</organism>
<name>A0A430QX04_THESC</name>
<dbReference type="AlphaFoldDB" id="A0A430QX04"/>
<dbReference type="Proteomes" id="UP000287173">
    <property type="component" value="Unassembled WGS sequence"/>
</dbReference>
<dbReference type="EMBL" id="PELM01000458">
    <property type="protein sequence ID" value="RTG99679.1"/>
    <property type="molecule type" value="Genomic_DNA"/>
</dbReference>
<gene>
    <name evidence="2" type="ORF">CSW30_13195</name>
    <name evidence="1" type="ORF">CSW50_12130</name>
</gene>
<accession>A0A430QX04</accession>
<reference evidence="3 4" key="1">
    <citation type="journal article" date="2019" name="Extremophiles">
        <title>Biogeography of thermophiles and predominance of Thermus scotoductus in domestic water heaters.</title>
        <authorList>
            <person name="Wilpiszeski R.L."/>
            <person name="Zhang Z."/>
            <person name="House C.H."/>
        </authorList>
    </citation>
    <scope>NUCLEOTIDE SEQUENCE [LARGE SCALE GENOMIC DNA]</scope>
    <source>
        <strain evidence="2 3">17_S17</strain>
        <strain evidence="1 4">38_S38</strain>
    </source>
</reference>
<proteinExistence type="predicted"/>
<dbReference type="EMBL" id="PEMG01000456">
    <property type="protein sequence ID" value="RTI04493.1"/>
    <property type="molecule type" value="Genomic_DNA"/>
</dbReference>
<protein>
    <submittedName>
        <fullName evidence="1">Uncharacterized protein</fullName>
    </submittedName>
</protein>
<comment type="caution">
    <text evidence="1">The sequence shown here is derived from an EMBL/GenBank/DDBJ whole genome shotgun (WGS) entry which is preliminary data.</text>
</comment>
<dbReference type="Proteomes" id="UP000288082">
    <property type="component" value="Unassembled WGS sequence"/>
</dbReference>
<evidence type="ECO:0000313" key="3">
    <source>
        <dbReference type="Proteomes" id="UP000287173"/>
    </source>
</evidence>
<evidence type="ECO:0000313" key="2">
    <source>
        <dbReference type="EMBL" id="RTI04493.1"/>
    </source>
</evidence>